<keyword evidence="5 6" id="KW-0472">Membrane</keyword>
<dbReference type="GO" id="GO:0008381">
    <property type="term" value="F:mechanosensitive monoatomic ion channel activity"/>
    <property type="evidence" value="ECO:0007669"/>
    <property type="project" value="InterPro"/>
</dbReference>
<keyword evidence="3 6" id="KW-0812">Transmembrane</keyword>
<evidence type="ECO:0000256" key="6">
    <source>
        <dbReference type="RuleBase" id="RU369025"/>
    </source>
</evidence>
<dbReference type="InterPro" id="IPR011066">
    <property type="entry name" value="MscS_channel_C_sf"/>
</dbReference>
<evidence type="ECO:0000256" key="3">
    <source>
        <dbReference type="ARBA" id="ARBA00022692"/>
    </source>
</evidence>
<gene>
    <name evidence="8" type="ORF">VZ95_16605</name>
</gene>
<accession>A0A0F3IPH7</accession>
<dbReference type="InterPro" id="IPR045275">
    <property type="entry name" value="MscS_archaea/bacteria_type"/>
</dbReference>
<evidence type="ECO:0000313" key="9">
    <source>
        <dbReference type="Proteomes" id="UP000033774"/>
    </source>
</evidence>
<keyword evidence="2" id="KW-1003">Cell membrane</keyword>
<evidence type="ECO:0000313" key="8">
    <source>
        <dbReference type="EMBL" id="KJV08625.1"/>
    </source>
</evidence>
<feature type="transmembrane region" description="Helical" evidence="6">
    <location>
        <begin position="99"/>
        <end position="117"/>
    </location>
</feature>
<dbReference type="PANTHER" id="PTHR30221:SF1">
    <property type="entry name" value="SMALL-CONDUCTANCE MECHANOSENSITIVE CHANNEL"/>
    <property type="match status" value="1"/>
</dbReference>
<dbReference type="SUPFAM" id="SSF50182">
    <property type="entry name" value="Sm-like ribonucleoproteins"/>
    <property type="match status" value="1"/>
</dbReference>
<feature type="domain" description="Mechanosensitive ion channel MscS" evidence="7">
    <location>
        <begin position="119"/>
        <end position="185"/>
    </location>
</feature>
<dbReference type="SUPFAM" id="SSF82689">
    <property type="entry name" value="Mechanosensitive channel protein MscS (YggB), C-terminal domain"/>
    <property type="match status" value="1"/>
</dbReference>
<keyword evidence="6" id="KW-0407">Ion channel</keyword>
<reference evidence="8 9" key="1">
    <citation type="submission" date="2015-03" db="EMBL/GenBank/DDBJ databases">
        <title>Draft genome sequence of Elstera litoralis.</title>
        <authorList>
            <person name="Rahalkar M.C."/>
            <person name="Dhakephalkar P.K."/>
            <person name="Pore S.D."/>
            <person name="Arora P."/>
            <person name="Kapse N.G."/>
            <person name="Pandit P.S."/>
        </authorList>
    </citation>
    <scope>NUCLEOTIDE SEQUENCE [LARGE SCALE GENOMIC DNA]</scope>
    <source>
        <strain evidence="8 9">Dia-1</strain>
    </source>
</reference>
<evidence type="ECO:0000256" key="5">
    <source>
        <dbReference type="ARBA" id="ARBA00023136"/>
    </source>
</evidence>
<proteinExistence type="inferred from homology"/>
<evidence type="ECO:0000256" key="1">
    <source>
        <dbReference type="ARBA" id="ARBA00004651"/>
    </source>
</evidence>
<comment type="subcellular location">
    <subcellularLocation>
        <location evidence="6">Cell inner membrane</location>
        <topology evidence="6">Multi-pass membrane protein</topology>
    </subcellularLocation>
    <subcellularLocation>
        <location evidence="1">Cell membrane</location>
        <topology evidence="1">Multi-pass membrane protein</topology>
    </subcellularLocation>
</comment>
<keyword evidence="6" id="KW-0813">Transport</keyword>
<evidence type="ECO:0000256" key="2">
    <source>
        <dbReference type="ARBA" id="ARBA00022475"/>
    </source>
</evidence>
<dbReference type="InterPro" id="IPR023408">
    <property type="entry name" value="MscS_beta-dom_sf"/>
</dbReference>
<evidence type="ECO:0000259" key="7">
    <source>
        <dbReference type="Pfam" id="PF00924"/>
    </source>
</evidence>
<name>A0A0F3IPH7_9PROT</name>
<dbReference type="Gene3D" id="3.30.70.100">
    <property type="match status" value="1"/>
</dbReference>
<comment type="similarity">
    <text evidence="6">Belongs to the MscS (TC 1.A.23) family.</text>
</comment>
<dbReference type="Pfam" id="PF00924">
    <property type="entry name" value="MS_channel_2nd"/>
    <property type="match status" value="1"/>
</dbReference>
<comment type="caution">
    <text evidence="8">The sequence shown here is derived from an EMBL/GenBank/DDBJ whole genome shotgun (WGS) entry which is preliminary data.</text>
</comment>
<dbReference type="Proteomes" id="UP000033774">
    <property type="component" value="Unassembled WGS sequence"/>
</dbReference>
<keyword evidence="4 6" id="KW-1133">Transmembrane helix</keyword>
<comment type="caution">
    <text evidence="6">Lacks conserved residue(s) required for the propagation of feature annotation.</text>
</comment>
<organism evidence="8 9">
    <name type="scientific">Elstera litoralis</name>
    <dbReference type="NCBI Taxonomy" id="552518"/>
    <lineage>
        <taxon>Bacteria</taxon>
        <taxon>Pseudomonadati</taxon>
        <taxon>Pseudomonadota</taxon>
        <taxon>Alphaproteobacteria</taxon>
        <taxon>Rhodospirillales</taxon>
        <taxon>Rhodospirillaceae</taxon>
        <taxon>Elstera</taxon>
    </lineage>
</organism>
<comment type="subunit">
    <text evidence="6">Homoheptamer.</text>
</comment>
<comment type="function">
    <text evidence="6">Mechanosensitive channel that participates in the regulation of osmotic pressure changes within the cell, opening in response to stretch forces in the membrane lipid bilayer, without the need for other proteins. Contributes to normal resistance to hypoosmotic shock. Forms an ion channel of 1.0 nanosiemens conductance with a slight preference for anions.</text>
</comment>
<dbReference type="InterPro" id="IPR010920">
    <property type="entry name" value="LSM_dom_sf"/>
</dbReference>
<dbReference type="Gene3D" id="1.10.287.1260">
    <property type="match status" value="1"/>
</dbReference>
<dbReference type="PANTHER" id="PTHR30221">
    <property type="entry name" value="SMALL-CONDUCTANCE MECHANOSENSITIVE CHANNEL"/>
    <property type="match status" value="1"/>
</dbReference>
<keyword evidence="6" id="KW-0997">Cell inner membrane</keyword>
<dbReference type="EMBL" id="LAJY01000511">
    <property type="protein sequence ID" value="KJV08625.1"/>
    <property type="molecule type" value="Genomic_DNA"/>
</dbReference>
<dbReference type="AlphaFoldDB" id="A0A0F3IPH7"/>
<dbReference type="GO" id="GO:0005886">
    <property type="term" value="C:plasma membrane"/>
    <property type="evidence" value="ECO:0007669"/>
    <property type="project" value="UniProtKB-SubCell"/>
</dbReference>
<evidence type="ECO:0000256" key="4">
    <source>
        <dbReference type="ARBA" id="ARBA00022989"/>
    </source>
</evidence>
<keyword evidence="6" id="KW-0406">Ion transport</keyword>
<feature type="transmembrane region" description="Helical" evidence="6">
    <location>
        <begin position="73"/>
        <end position="93"/>
    </location>
</feature>
<keyword evidence="9" id="KW-1185">Reference proteome</keyword>
<sequence>MQILVALAIMRPADIGGYDGFLPSAILPGWMVDGLVIGWWYALAWNITSGLELFLWSRVFGGGTGGMPRQRKLLTDMLSIIIYVATTAVVAVHVFKQPITGLFATSGIVAIVIGLALQNTLGDLFAGLALNFERPFKAGDWITLDGGIQGFVLITNWRATHVRTRTGDEMIIPNGMVARSRLTNHALPSKLHLANVEVPLTYGFDDTQVEAALRAAAASVSGVLTDPAPIILMHEMKADIVVWRLYFFIDDFARLVVLRGQLSRAVYAILRAEPTGAFLPRHDIWLHRVDPPAEPPQA</sequence>
<dbReference type="InterPro" id="IPR006685">
    <property type="entry name" value="MscS_channel_2nd"/>
</dbReference>
<dbReference type="Gene3D" id="2.30.30.60">
    <property type="match status" value="1"/>
</dbReference>
<protein>
    <recommendedName>
        <fullName evidence="6">Small-conductance mechanosensitive channel</fullName>
    </recommendedName>
</protein>